<gene>
    <name evidence="1" type="ORF">L2E82_45725</name>
</gene>
<keyword evidence="2" id="KW-1185">Reference proteome</keyword>
<comment type="caution">
    <text evidence="1">The sequence shown here is derived from an EMBL/GenBank/DDBJ whole genome shotgun (WGS) entry which is preliminary data.</text>
</comment>
<dbReference type="EMBL" id="CM042016">
    <property type="protein sequence ID" value="KAI3701082.1"/>
    <property type="molecule type" value="Genomic_DNA"/>
</dbReference>
<proteinExistence type="predicted"/>
<sequence>MFAINMFVMYFVIVSLLIDTLNHVIRLKRSNHLLNRSILVESCCFRIKASVLIYDRLLISFSNFDRLNSDLSILPSDLKSSLQFVFSPDVKVLVPISISNSHEY</sequence>
<dbReference type="Proteomes" id="UP001055811">
    <property type="component" value="Linkage Group LG08"/>
</dbReference>
<organism evidence="1 2">
    <name type="scientific">Cichorium intybus</name>
    <name type="common">Chicory</name>
    <dbReference type="NCBI Taxonomy" id="13427"/>
    <lineage>
        <taxon>Eukaryota</taxon>
        <taxon>Viridiplantae</taxon>
        <taxon>Streptophyta</taxon>
        <taxon>Embryophyta</taxon>
        <taxon>Tracheophyta</taxon>
        <taxon>Spermatophyta</taxon>
        <taxon>Magnoliopsida</taxon>
        <taxon>eudicotyledons</taxon>
        <taxon>Gunneridae</taxon>
        <taxon>Pentapetalae</taxon>
        <taxon>asterids</taxon>
        <taxon>campanulids</taxon>
        <taxon>Asterales</taxon>
        <taxon>Asteraceae</taxon>
        <taxon>Cichorioideae</taxon>
        <taxon>Cichorieae</taxon>
        <taxon>Cichoriinae</taxon>
        <taxon>Cichorium</taxon>
    </lineage>
</organism>
<evidence type="ECO:0000313" key="1">
    <source>
        <dbReference type="EMBL" id="KAI3701082.1"/>
    </source>
</evidence>
<accession>A0ACB8ZU47</accession>
<protein>
    <submittedName>
        <fullName evidence="1">Uncharacterized protein</fullName>
    </submittedName>
</protein>
<reference evidence="1 2" key="2">
    <citation type="journal article" date="2022" name="Mol. Ecol. Resour.">
        <title>The genomes of chicory, endive, great burdock and yacon provide insights into Asteraceae paleo-polyploidization history and plant inulin production.</title>
        <authorList>
            <person name="Fan W."/>
            <person name="Wang S."/>
            <person name="Wang H."/>
            <person name="Wang A."/>
            <person name="Jiang F."/>
            <person name="Liu H."/>
            <person name="Zhao H."/>
            <person name="Xu D."/>
            <person name="Zhang Y."/>
        </authorList>
    </citation>
    <scope>NUCLEOTIDE SEQUENCE [LARGE SCALE GENOMIC DNA]</scope>
    <source>
        <strain evidence="2">cv. Punajuju</strain>
        <tissue evidence="1">Leaves</tissue>
    </source>
</reference>
<evidence type="ECO:0000313" key="2">
    <source>
        <dbReference type="Proteomes" id="UP001055811"/>
    </source>
</evidence>
<name>A0ACB8ZU47_CICIN</name>
<reference evidence="2" key="1">
    <citation type="journal article" date="2022" name="Mol. Ecol. Resour.">
        <title>The genomes of chicory, endive, great burdock and yacon provide insights into Asteraceae palaeo-polyploidization history and plant inulin production.</title>
        <authorList>
            <person name="Fan W."/>
            <person name="Wang S."/>
            <person name="Wang H."/>
            <person name="Wang A."/>
            <person name="Jiang F."/>
            <person name="Liu H."/>
            <person name="Zhao H."/>
            <person name="Xu D."/>
            <person name="Zhang Y."/>
        </authorList>
    </citation>
    <scope>NUCLEOTIDE SEQUENCE [LARGE SCALE GENOMIC DNA]</scope>
    <source>
        <strain evidence="2">cv. Punajuju</strain>
    </source>
</reference>